<evidence type="ECO:0000313" key="2">
    <source>
        <dbReference type="EMBL" id="SFN00089.1"/>
    </source>
</evidence>
<feature type="chain" id="PRO_5011739495" description="Lipoprotein" evidence="1">
    <location>
        <begin position="30"/>
        <end position="159"/>
    </location>
</feature>
<reference evidence="2 3" key="1">
    <citation type="submission" date="2016-10" db="EMBL/GenBank/DDBJ databases">
        <authorList>
            <person name="de Groot N.N."/>
        </authorList>
    </citation>
    <scope>NUCLEOTIDE SEQUENCE [LARGE SCALE GENOMIC DNA]</scope>
    <source>
        <strain evidence="2 3">DSM 9990</strain>
    </source>
</reference>
<keyword evidence="3" id="KW-1185">Reference proteome</keyword>
<feature type="signal peptide" evidence="1">
    <location>
        <begin position="1"/>
        <end position="29"/>
    </location>
</feature>
<dbReference type="OrthoDB" id="9794844at2"/>
<dbReference type="AlphaFoldDB" id="A0A1I4VFY5"/>
<organism evidence="2 3">
    <name type="scientific">Thermodesulforhabdus norvegica</name>
    <dbReference type="NCBI Taxonomy" id="39841"/>
    <lineage>
        <taxon>Bacteria</taxon>
        <taxon>Pseudomonadati</taxon>
        <taxon>Thermodesulfobacteriota</taxon>
        <taxon>Syntrophobacteria</taxon>
        <taxon>Syntrophobacterales</taxon>
        <taxon>Thermodesulforhabdaceae</taxon>
        <taxon>Thermodesulforhabdus</taxon>
    </lineage>
</organism>
<name>A0A1I4VFY5_9BACT</name>
<evidence type="ECO:0000313" key="3">
    <source>
        <dbReference type="Proteomes" id="UP000199611"/>
    </source>
</evidence>
<accession>A0A1I4VFY5</accession>
<protein>
    <recommendedName>
        <fullName evidence="4">Lipoprotein</fullName>
    </recommendedName>
</protein>
<keyword evidence="1" id="KW-0732">Signal</keyword>
<gene>
    <name evidence="2" type="ORF">SAMN05660836_02285</name>
</gene>
<proteinExistence type="predicted"/>
<evidence type="ECO:0000256" key="1">
    <source>
        <dbReference type="SAM" id="SignalP"/>
    </source>
</evidence>
<evidence type="ECO:0008006" key="4">
    <source>
        <dbReference type="Google" id="ProtNLM"/>
    </source>
</evidence>
<dbReference type="Proteomes" id="UP000199611">
    <property type="component" value="Unassembled WGS sequence"/>
</dbReference>
<dbReference type="PROSITE" id="PS51257">
    <property type="entry name" value="PROKAR_LIPOPROTEIN"/>
    <property type="match status" value="1"/>
</dbReference>
<dbReference type="RefSeq" id="WP_093395913.1">
    <property type="nucleotide sequence ID" value="NZ_FOUU01000009.1"/>
</dbReference>
<dbReference type="EMBL" id="FOUU01000009">
    <property type="protein sequence ID" value="SFN00089.1"/>
    <property type="molecule type" value="Genomic_DNA"/>
</dbReference>
<sequence length="159" mass="17428">MRGFSIVSSLLFAIVFALTGCTTMSGVSAQGSQAGPGQESAGPATSAQSLSVAPVTPVFYDFPDVPVPPELQMVRDASSVFQTSSVKTGVLVFRGRVDYLSVSDFFMSAMPREQWKLKGSSRYERSIMVFEKANRICVINVYPKMWYTYVEIYVLPGQP</sequence>
<dbReference type="STRING" id="39841.SAMN05660836_02285"/>